<organism evidence="1 2">
    <name type="scientific">[Emmonsia] crescens</name>
    <dbReference type="NCBI Taxonomy" id="73230"/>
    <lineage>
        <taxon>Eukaryota</taxon>
        <taxon>Fungi</taxon>
        <taxon>Dikarya</taxon>
        <taxon>Ascomycota</taxon>
        <taxon>Pezizomycotina</taxon>
        <taxon>Eurotiomycetes</taxon>
        <taxon>Eurotiomycetidae</taxon>
        <taxon>Onygenales</taxon>
        <taxon>Ajellomycetaceae</taxon>
        <taxon>Emergomyces</taxon>
    </lineage>
</organism>
<name>A0A0G2I9M5_9EURO</name>
<dbReference type="AlphaFoldDB" id="A0A0G2I9M5"/>
<sequence length="102" mass="11693">MSIRSPGRSKVLSRRWNPLSKHAPKWAIWSISWQSLNSTKLRIEILGSFLEENFSALPLRLFASRRRMFTCSTNHHPTWMSSSASARPVLSESSSDQMIMSL</sequence>
<evidence type="ECO:0000313" key="1">
    <source>
        <dbReference type="EMBL" id="KKZ67243.1"/>
    </source>
</evidence>
<protein>
    <submittedName>
        <fullName evidence="1">Uncharacterized protein</fullName>
    </submittedName>
</protein>
<reference evidence="2" key="1">
    <citation type="journal article" date="2015" name="PLoS Genet.">
        <title>The dynamic genome and transcriptome of the human fungal pathogen Blastomyces and close relative Emmonsia.</title>
        <authorList>
            <person name="Munoz J.F."/>
            <person name="Gauthier G.M."/>
            <person name="Desjardins C.A."/>
            <person name="Gallo J.E."/>
            <person name="Holder J."/>
            <person name="Sullivan T.D."/>
            <person name="Marty A.J."/>
            <person name="Carmen J.C."/>
            <person name="Chen Z."/>
            <person name="Ding L."/>
            <person name="Gujja S."/>
            <person name="Magrini V."/>
            <person name="Misas E."/>
            <person name="Mitreva M."/>
            <person name="Priest M."/>
            <person name="Saif S."/>
            <person name="Whiston E.A."/>
            <person name="Young S."/>
            <person name="Zeng Q."/>
            <person name="Goldman W.E."/>
            <person name="Mardis E.R."/>
            <person name="Taylor J.W."/>
            <person name="McEwen J.G."/>
            <person name="Clay O.K."/>
            <person name="Klein B.S."/>
            <person name="Cuomo C.A."/>
        </authorList>
    </citation>
    <scope>NUCLEOTIDE SEQUENCE [LARGE SCALE GENOMIC DNA]</scope>
    <source>
        <strain evidence="2">UAMH 3008</strain>
    </source>
</reference>
<accession>A0A0G2I9M5</accession>
<evidence type="ECO:0000313" key="2">
    <source>
        <dbReference type="Proteomes" id="UP000034164"/>
    </source>
</evidence>
<dbReference type="VEuPathDB" id="FungiDB:EMCG_07048"/>
<gene>
    <name evidence="1" type="ORF">EMCG_07048</name>
</gene>
<dbReference type="EMBL" id="LCZI01000301">
    <property type="protein sequence ID" value="KKZ67243.1"/>
    <property type="molecule type" value="Genomic_DNA"/>
</dbReference>
<dbReference type="Proteomes" id="UP000034164">
    <property type="component" value="Unassembled WGS sequence"/>
</dbReference>
<comment type="caution">
    <text evidence="1">The sequence shown here is derived from an EMBL/GenBank/DDBJ whole genome shotgun (WGS) entry which is preliminary data.</text>
</comment>
<proteinExistence type="predicted"/>